<sequence length="532" mass="57949">MKMKRVSKLLTCVLSAAMILSMTACGSTDNPAKPAGGDQAASSSSQTVDTSGKVTLTIGSNADQVSTLDRFVNVGYGCDDLDYLIFDPLVNSDHMGTYSPGLATEWTQADDYLSYTFTLREGVKFADGSDFTSADVAATFERIRDDKTLTDTGAWGDLESVETPDEKTAIICLANPMPTFYDELYRVLIICKAALEADPEGYFLAPVGTGAFTLDSFDQLTGQCIMSRNDSWWGWDEIDNTKTNVDIIDYQFIGEDTTRASALRSGDMDIVLQLSADYKKDLEAEGFPMLEVASDTHIHIEYNCGENSQFNNKDLRIALSEAIDREAIVSSVIGNGSAATWPCPEGNVGYKADAEGYKYDPEHAKSLVEASGYDGSEISMVYTSSSFIRADEVAQAVQSMAAEVGLNVKLEPLEQAAFTDRRSSGSFDIILGAFASTAGDTQTEVAVIIGFDVFGSQYVNQEMSDLCAQVRTCGDKEERTKLIEQVFQIEMDEMAPFSYLYSPSYLCASAGNVSNYNVFADGSGEYRFVQMK</sequence>
<evidence type="ECO:0000256" key="1">
    <source>
        <dbReference type="ARBA" id="ARBA00004193"/>
    </source>
</evidence>
<dbReference type="GO" id="GO:0015833">
    <property type="term" value="P:peptide transport"/>
    <property type="evidence" value="ECO:0007669"/>
    <property type="project" value="TreeGrafter"/>
</dbReference>
<organism evidence="7 8">
    <name type="scientific">Diplocloster agilis</name>
    <dbReference type="NCBI Taxonomy" id="2850323"/>
    <lineage>
        <taxon>Bacteria</taxon>
        <taxon>Bacillati</taxon>
        <taxon>Bacillota</taxon>
        <taxon>Clostridia</taxon>
        <taxon>Lachnospirales</taxon>
        <taxon>Lachnospiraceae</taxon>
        <taxon>Diplocloster</taxon>
    </lineage>
</organism>
<accession>A0A949JZS7</accession>
<protein>
    <submittedName>
        <fullName evidence="7">ABC transporter substrate-binding protein</fullName>
    </submittedName>
</protein>
<keyword evidence="4 5" id="KW-0732">Signal</keyword>
<dbReference type="PANTHER" id="PTHR30290:SF9">
    <property type="entry name" value="OLIGOPEPTIDE-BINDING PROTEIN APPA"/>
    <property type="match status" value="1"/>
</dbReference>
<dbReference type="PROSITE" id="PS51257">
    <property type="entry name" value="PROKAR_LIPOPROTEIN"/>
    <property type="match status" value="1"/>
</dbReference>
<dbReference type="InterPro" id="IPR030678">
    <property type="entry name" value="Peptide/Ni-bd"/>
</dbReference>
<evidence type="ECO:0000256" key="4">
    <source>
        <dbReference type="ARBA" id="ARBA00022729"/>
    </source>
</evidence>
<dbReference type="Pfam" id="PF00496">
    <property type="entry name" value="SBP_bac_5"/>
    <property type="match status" value="1"/>
</dbReference>
<reference evidence="7" key="1">
    <citation type="submission" date="2021-06" db="EMBL/GenBank/DDBJ databases">
        <title>Description of novel taxa of the family Lachnospiraceae.</title>
        <authorList>
            <person name="Chaplin A.V."/>
            <person name="Sokolova S.R."/>
            <person name="Pikina A.P."/>
            <person name="Korzhanova M."/>
            <person name="Belova V."/>
            <person name="Korostin D."/>
            <person name="Efimov B.A."/>
        </authorList>
    </citation>
    <scope>NUCLEOTIDE SEQUENCE</scope>
    <source>
        <strain evidence="7">ASD5720</strain>
    </source>
</reference>
<dbReference type="GO" id="GO:0042597">
    <property type="term" value="C:periplasmic space"/>
    <property type="evidence" value="ECO:0007669"/>
    <property type="project" value="UniProtKB-ARBA"/>
</dbReference>
<feature type="signal peptide" evidence="5">
    <location>
        <begin position="1"/>
        <end position="26"/>
    </location>
</feature>
<comment type="subcellular location">
    <subcellularLocation>
        <location evidence="1">Cell membrane</location>
        <topology evidence="1">Lipid-anchor</topology>
    </subcellularLocation>
</comment>
<evidence type="ECO:0000256" key="3">
    <source>
        <dbReference type="ARBA" id="ARBA00022448"/>
    </source>
</evidence>
<dbReference type="Proteomes" id="UP000712157">
    <property type="component" value="Unassembled WGS sequence"/>
</dbReference>
<dbReference type="AlphaFoldDB" id="A0A949JZS7"/>
<name>A0A949JZS7_9FIRM</name>
<dbReference type="InterPro" id="IPR000914">
    <property type="entry name" value="SBP_5_dom"/>
</dbReference>
<keyword evidence="3" id="KW-0813">Transport</keyword>
<dbReference type="InterPro" id="IPR023765">
    <property type="entry name" value="SBP_5_CS"/>
</dbReference>
<dbReference type="GO" id="GO:0043190">
    <property type="term" value="C:ATP-binding cassette (ABC) transporter complex"/>
    <property type="evidence" value="ECO:0007669"/>
    <property type="project" value="InterPro"/>
</dbReference>
<comment type="similarity">
    <text evidence="2">Belongs to the bacterial solute-binding protein 5 family.</text>
</comment>
<evidence type="ECO:0000313" key="7">
    <source>
        <dbReference type="EMBL" id="MBU9737094.1"/>
    </source>
</evidence>
<dbReference type="SUPFAM" id="SSF53850">
    <property type="entry name" value="Periplasmic binding protein-like II"/>
    <property type="match status" value="1"/>
</dbReference>
<dbReference type="Gene3D" id="3.40.190.10">
    <property type="entry name" value="Periplasmic binding protein-like II"/>
    <property type="match status" value="1"/>
</dbReference>
<dbReference type="PANTHER" id="PTHR30290">
    <property type="entry name" value="PERIPLASMIC BINDING COMPONENT OF ABC TRANSPORTER"/>
    <property type="match status" value="1"/>
</dbReference>
<dbReference type="EMBL" id="JAHQCW010000016">
    <property type="protein sequence ID" value="MBU9737094.1"/>
    <property type="molecule type" value="Genomic_DNA"/>
</dbReference>
<feature type="domain" description="Solute-binding protein family 5" evidence="6">
    <location>
        <begin position="98"/>
        <end position="442"/>
    </location>
</feature>
<dbReference type="CDD" id="cd00995">
    <property type="entry name" value="PBP2_NikA_DppA_OppA_like"/>
    <property type="match status" value="1"/>
</dbReference>
<comment type="caution">
    <text evidence="7">The sequence shown here is derived from an EMBL/GenBank/DDBJ whole genome shotgun (WGS) entry which is preliminary data.</text>
</comment>
<evidence type="ECO:0000259" key="6">
    <source>
        <dbReference type="Pfam" id="PF00496"/>
    </source>
</evidence>
<dbReference type="GO" id="GO:1904680">
    <property type="term" value="F:peptide transmembrane transporter activity"/>
    <property type="evidence" value="ECO:0007669"/>
    <property type="project" value="TreeGrafter"/>
</dbReference>
<gene>
    <name evidence="7" type="ORF">KTH89_11125</name>
</gene>
<dbReference type="RefSeq" id="WP_238721723.1">
    <property type="nucleotide sequence ID" value="NZ_JAHQCW010000016.1"/>
</dbReference>
<feature type="chain" id="PRO_5038865068" evidence="5">
    <location>
        <begin position="27"/>
        <end position="532"/>
    </location>
</feature>
<dbReference type="Gene3D" id="3.10.105.10">
    <property type="entry name" value="Dipeptide-binding Protein, Domain 3"/>
    <property type="match status" value="1"/>
</dbReference>
<dbReference type="PIRSF" id="PIRSF002741">
    <property type="entry name" value="MppA"/>
    <property type="match status" value="1"/>
</dbReference>
<proteinExistence type="inferred from homology"/>
<dbReference type="InterPro" id="IPR039424">
    <property type="entry name" value="SBP_5"/>
</dbReference>
<evidence type="ECO:0000256" key="2">
    <source>
        <dbReference type="ARBA" id="ARBA00005695"/>
    </source>
</evidence>
<evidence type="ECO:0000256" key="5">
    <source>
        <dbReference type="SAM" id="SignalP"/>
    </source>
</evidence>
<keyword evidence="8" id="KW-1185">Reference proteome</keyword>
<dbReference type="PROSITE" id="PS01040">
    <property type="entry name" value="SBP_BACTERIAL_5"/>
    <property type="match status" value="1"/>
</dbReference>
<evidence type="ECO:0000313" key="8">
    <source>
        <dbReference type="Proteomes" id="UP000712157"/>
    </source>
</evidence>